<reference evidence="2 3" key="1">
    <citation type="journal article" date="2020" name="IScience">
        <title>Genome Sequencing of the Endangered Kingdonia uniflora (Circaeasteraceae, Ranunculales) Reveals Potential Mechanisms of Evolutionary Specialization.</title>
        <authorList>
            <person name="Sun Y."/>
            <person name="Deng T."/>
            <person name="Zhang A."/>
            <person name="Moore M.J."/>
            <person name="Landis J.B."/>
            <person name="Lin N."/>
            <person name="Zhang H."/>
            <person name="Zhang X."/>
            <person name="Huang J."/>
            <person name="Zhang X."/>
            <person name="Sun H."/>
            <person name="Wang H."/>
        </authorList>
    </citation>
    <scope>NUCLEOTIDE SEQUENCE [LARGE SCALE GENOMIC DNA]</scope>
    <source>
        <strain evidence="2">TB1705</strain>
        <tissue evidence="2">Leaf</tissue>
    </source>
</reference>
<evidence type="ECO:0000256" key="1">
    <source>
        <dbReference type="SAM" id="MobiDB-lite"/>
    </source>
</evidence>
<dbReference type="PANTHER" id="PTHR31016">
    <property type="entry name" value="OS04G0228100 PROTEIN"/>
    <property type="match status" value="1"/>
</dbReference>
<dbReference type="EMBL" id="JACGCM010001654">
    <property type="protein sequence ID" value="KAF6152161.1"/>
    <property type="molecule type" value="Genomic_DNA"/>
</dbReference>
<proteinExistence type="predicted"/>
<organism evidence="2 3">
    <name type="scientific">Kingdonia uniflora</name>
    <dbReference type="NCBI Taxonomy" id="39325"/>
    <lineage>
        <taxon>Eukaryota</taxon>
        <taxon>Viridiplantae</taxon>
        <taxon>Streptophyta</taxon>
        <taxon>Embryophyta</taxon>
        <taxon>Tracheophyta</taxon>
        <taxon>Spermatophyta</taxon>
        <taxon>Magnoliopsida</taxon>
        <taxon>Ranunculales</taxon>
        <taxon>Circaeasteraceae</taxon>
        <taxon>Kingdonia</taxon>
    </lineage>
</organism>
<feature type="region of interest" description="Disordered" evidence="1">
    <location>
        <begin position="294"/>
        <end position="339"/>
    </location>
</feature>
<sequence length="339" mass="37990">MAVSLDSTSPVNLENECFWSSLRSRTDTLLENRNPKLTSFGTGELERNTHLKEDCLLLLKGFDSISSSLSQLSDHLDTAAQGARDMGKASLIEELHNNLDKDEQKEGQEKDVKGAKRKIDSTESSDDHGNFEVSKDSEQCQTNGAKRKIDSTESSDDHGNFKVSKDSEQCQTNGKLKKAKNLALSMATKATYLARELKFLKSDLCFMKYRCAMLEEENRKLREGCGEGSRPEEDDLVRLQLEALLAEKSRLGNENANLTRENQCLHQLVEYHQLTSEDLSASYEHIIHGMCLDFSSPPSQTREEDNKGDGTSEAPQTPRRDIFGFSSSFDGCYNGDEHQ</sequence>
<feature type="compositionally biased region" description="Basic and acidic residues" evidence="1">
    <location>
        <begin position="301"/>
        <end position="310"/>
    </location>
</feature>
<dbReference type="AlphaFoldDB" id="A0A7J7MB96"/>
<feature type="region of interest" description="Disordered" evidence="1">
    <location>
        <begin position="97"/>
        <end position="169"/>
    </location>
</feature>
<feature type="compositionally biased region" description="Basic and acidic residues" evidence="1">
    <location>
        <begin position="147"/>
        <end position="168"/>
    </location>
</feature>
<evidence type="ECO:0000313" key="3">
    <source>
        <dbReference type="Proteomes" id="UP000541444"/>
    </source>
</evidence>
<feature type="compositionally biased region" description="Basic and acidic residues" evidence="1">
    <location>
        <begin position="97"/>
        <end position="138"/>
    </location>
</feature>
<protein>
    <submittedName>
        <fullName evidence="2">Uncharacterized protein</fullName>
    </submittedName>
</protein>
<dbReference type="PANTHER" id="PTHR31016:SF2">
    <property type="entry name" value="OS04G0228100 PROTEIN"/>
    <property type="match status" value="1"/>
</dbReference>
<name>A0A7J7MB96_9MAGN</name>
<dbReference type="Proteomes" id="UP000541444">
    <property type="component" value="Unassembled WGS sequence"/>
</dbReference>
<comment type="caution">
    <text evidence="2">The sequence shown here is derived from an EMBL/GenBank/DDBJ whole genome shotgun (WGS) entry which is preliminary data.</text>
</comment>
<keyword evidence="3" id="KW-1185">Reference proteome</keyword>
<accession>A0A7J7MB96</accession>
<evidence type="ECO:0000313" key="2">
    <source>
        <dbReference type="EMBL" id="KAF6152161.1"/>
    </source>
</evidence>
<gene>
    <name evidence="2" type="ORF">GIB67_005807</name>
</gene>
<dbReference type="OrthoDB" id="1924603at2759"/>